<dbReference type="SUPFAM" id="SSF56059">
    <property type="entry name" value="Glutathione synthetase ATP-binding domain-like"/>
    <property type="match status" value="1"/>
</dbReference>
<dbReference type="GO" id="GO:0016879">
    <property type="term" value="F:ligase activity, forming carbon-nitrogen bonds"/>
    <property type="evidence" value="ECO:0007669"/>
    <property type="project" value="TreeGrafter"/>
</dbReference>
<dbReference type="GO" id="GO:0005737">
    <property type="term" value="C:cytoplasm"/>
    <property type="evidence" value="ECO:0007669"/>
    <property type="project" value="TreeGrafter"/>
</dbReference>
<dbReference type="AlphaFoldDB" id="A0A0U4WGP1"/>
<dbReference type="EMBL" id="AP017312">
    <property type="protein sequence ID" value="BAU27851.1"/>
    <property type="molecule type" value="Genomic_DNA"/>
</dbReference>
<dbReference type="InterPro" id="IPR013815">
    <property type="entry name" value="ATP_grasp_subdomain_1"/>
</dbReference>
<dbReference type="PANTHER" id="PTHR21621:SF0">
    <property type="entry name" value="BETA-CITRYLGLUTAMATE SYNTHASE B-RELATED"/>
    <property type="match status" value="1"/>
</dbReference>
<dbReference type="PANTHER" id="PTHR21621">
    <property type="entry name" value="RIBOSOMAL PROTEIN S6 MODIFICATION PROTEIN"/>
    <property type="match status" value="1"/>
</dbReference>
<dbReference type="Proteomes" id="UP000217696">
    <property type="component" value="Chromosome"/>
</dbReference>
<organism evidence="1 2">
    <name type="scientific">Aneurinibacillus soli</name>
    <dbReference type="NCBI Taxonomy" id="1500254"/>
    <lineage>
        <taxon>Bacteria</taxon>
        <taxon>Bacillati</taxon>
        <taxon>Bacillota</taxon>
        <taxon>Bacilli</taxon>
        <taxon>Bacillales</taxon>
        <taxon>Paenibacillaceae</taxon>
        <taxon>Aneurinibacillus group</taxon>
        <taxon>Aneurinibacillus</taxon>
    </lineage>
</organism>
<dbReference type="Pfam" id="PF14398">
    <property type="entry name" value="ATPgrasp_YheCD"/>
    <property type="match status" value="1"/>
</dbReference>
<sequence length="448" mass="51366">MSVRYKIQIDPNTNDHLLLPCQIAEKIGVSKTEKKTLRYGNSSHLVNILISEQQEKDTLVLSQNIMNELMIPVSSLYELIHVEDEIRIGPFIGFLLSLTDDKFVTYLRRLEPYVNHYSKVGGTILAFCMSNVNPYKQTINGYVYNPQTKEWDQGDFGYPSSFFIMSRMIPYTCRQHFKVTTGGNTFFNNFNYDKWEMHQLLRNSKVNAYLPPTQLFQRAEQFVDFLEENSDFYVKPLTGSRGRGVARVRKTSKGTRISYRDKGRNHQLLVQKPHELTLSINENLSAYSCLLQKTIDLITWSDRIVDFRILMVRNQEGEWKDVGFFARCGSRGSVVSNISAGGNAYKGENFLKKVLKFTEKQTNHVVRSMKQLAYDIGEILDQSDVHCGNMGVDIGLDKQGGLWILEIQHNNPDPTLALDAGDKRAYLQVLLHHLLYLKGLAGWKEHSG</sequence>
<dbReference type="InterPro" id="IPR026838">
    <property type="entry name" value="YheC/D"/>
</dbReference>
<protein>
    <submittedName>
        <fullName evidence="1">Endospore coat-associated protein YheD</fullName>
    </submittedName>
</protein>
<proteinExistence type="predicted"/>
<name>A0A0U4WGP1_9BACL</name>
<dbReference type="Gene3D" id="3.30.1490.20">
    <property type="entry name" value="ATP-grasp fold, A domain"/>
    <property type="match status" value="1"/>
</dbReference>
<reference evidence="1 2" key="1">
    <citation type="submission" date="2015-12" db="EMBL/GenBank/DDBJ databases">
        <title>Genome sequence of Aneurinibacillus soli.</title>
        <authorList>
            <person name="Lee J.S."/>
            <person name="Lee K.C."/>
            <person name="Kim K.K."/>
            <person name="Lee B.W."/>
        </authorList>
    </citation>
    <scope>NUCLEOTIDE SEQUENCE [LARGE SCALE GENOMIC DNA]</scope>
    <source>
        <strain evidence="1 2">CB4</strain>
    </source>
</reference>
<evidence type="ECO:0000313" key="1">
    <source>
        <dbReference type="EMBL" id="BAU27851.1"/>
    </source>
</evidence>
<keyword evidence="2" id="KW-1185">Reference proteome</keyword>
<accession>A0A0U4WGP1</accession>
<evidence type="ECO:0000313" key="2">
    <source>
        <dbReference type="Proteomes" id="UP000217696"/>
    </source>
</evidence>
<gene>
    <name evidence="1" type="primary">yheD_1</name>
    <name evidence="1" type="ORF">CB4_02025</name>
</gene>
<dbReference type="GO" id="GO:0005524">
    <property type="term" value="F:ATP binding"/>
    <property type="evidence" value="ECO:0007669"/>
    <property type="project" value="InterPro"/>
</dbReference>
<dbReference type="OrthoDB" id="7869153at2"/>
<dbReference type="RefSeq" id="WP_096465514.1">
    <property type="nucleotide sequence ID" value="NZ_AP017312.1"/>
</dbReference>
<dbReference type="KEGG" id="asoc:CB4_02025"/>
<dbReference type="Gene3D" id="3.30.470.20">
    <property type="entry name" value="ATP-grasp fold, B domain"/>
    <property type="match status" value="1"/>
</dbReference>